<dbReference type="RefSeq" id="XP_043044425.1">
    <property type="nucleotide sequence ID" value="XM_043176778.1"/>
</dbReference>
<organism evidence="1 2">
    <name type="scientific">Guyanagaster necrorhizus</name>
    <dbReference type="NCBI Taxonomy" id="856835"/>
    <lineage>
        <taxon>Eukaryota</taxon>
        <taxon>Fungi</taxon>
        <taxon>Dikarya</taxon>
        <taxon>Basidiomycota</taxon>
        <taxon>Agaricomycotina</taxon>
        <taxon>Agaricomycetes</taxon>
        <taxon>Agaricomycetidae</taxon>
        <taxon>Agaricales</taxon>
        <taxon>Marasmiineae</taxon>
        <taxon>Physalacriaceae</taxon>
        <taxon>Guyanagaster</taxon>
    </lineage>
</organism>
<proteinExistence type="predicted"/>
<dbReference type="Gene3D" id="3.30.200.20">
    <property type="entry name" value="Phosphorylase Kinase, domain 1"/>
    <property type="match status" value="1"/>
</dbReference>
<dbReference type="AlphaFoldDB" id="A0A9P7W201"/>
<accession>A0A9P7W201</accession>
<gene>
    <name evidence="1" type="ORF">BT62DRAFT_1001774</name>
</gene>
<dbReference type="GeneID" id="66099065"/>
<comment type="caution">
    <text evidence="1">The sequence shown here is derived from an EMBL/GenBank/DDBJ whole genome shotgun (WGS) entry which is preliminary data.</text>
</comment>
<sequence>MSCTHSNTKLEVVPMQTFSAGSAIQLLLRPPLDPASHTCLSNLKDHGLDVFGYFILDAETFEEYIRPSLENLSLTIINPLPANPSGLFGPCVTQIQQVAALSRAVPPEQVLVVSSSSMSASEPATAMRMATALLVRPDVTQRSTLCPRPPQDKWTRSAAADKNEMVQNPRVCDMYQLDRVIAGDRAVNWLTNDRAVVKAVISSTSKGIVPYEAKVYRQLAGSPVIPFIHWSGTYGETDVIVMECLGPTLANLRLACRGTLTLKSLLMIGI</sequence>
<evidence type="ECO:0000313" key="2">
    <source>
        <dbReference type="Proteomes" id="UP000812287"/>
    </source>
</evidence>
<protein>
    <submittedName>
        <fullName evidence="1">Uncharacterized protein</fullName>
    </submittedName>
</protein>
<dbReference type="InterPro" id="IPR011009">
    <property type="entry name" value="Kinase-like_dom_sf"/>
</dbReference>
<evidence type="ECO:0000313" key="1">
    <source>
        <dbReference type="EMBL" id="KAG7450925.1"/>
    </source>
</evidence>
<dbReference type="SUPFAM" id="SSF56112">
    <property type="entry name" value="Protein kinase-like (PK-like)"/>
    <property type="match status" value="1"/>
</dbReference>
<name>A0A9P7W201_9AGAR</name>
<dbReference type="EMBL" id="MU250526">
    <property type="protein sequence ID" value="KAG7450925.1"/>
    <property type="molecule type" value="Genomic_DNA"/>
</dbReference>
<dbReference type="OrthoDB" id="2987224at2759"/>
<dbReference type="Proteomes" id="UP000812287">
    <property type="component" value="Unassembled WGS sequence"/>
</dbReference>
<keyword evidence="2" id="KW-1185">Reference proteome</keyword>
<reference evidence="1" key="1">
    <citation type="submission" date="2020-11" db="EMBL/GenBank/DDBJ databases">
        <title>Adaptations for nitrogen fixation in a non-lichenized fungal sporocarp promotes dispersal by wood-feeding termites.</title>
        <authorList>
            <consortium name="DOE Joint Genome Institute"/>
            <person name="Koch R.A."/>
            <person name="Yoon G."/>
            <person name="Arayal U."/>
            <person name="Lail K."/>
            <person name="Amirebrahimi M."/>
            <person name="Labutti K."/>
            <person name="Lipzen A."/>
            <person name="Riley R."/>
            <person name="Barry K."/>
            <person name="Henrissat B."/>
            <person name="Grigoriev I.V."/>
            <person name="Herr J.R."/>
            <person name="Aime M.C."/>
        </authorList>
    </citation>
    <scope>NUCLEOTIDE SEQUENCE</scope>
    <source>
        <strain evidence="1">MCA 3950</strain>
    </source>
</reference>